<feature type="region of interest" description="Disordered" evidence="1">
    <location>
        <begin position="1"/>
        <end position="33"/>
    </location>
</feature>
<dbReference type="VEuPathDB" id="FungiDB:YALI1_B01281g"/>
<evidence type="ECO:0000313" key="3">
    <source>
        <dbReference type="Proteomes" id="UP000182444"/>
    </source>
</evidence>
<name>A0A1D8N5W6_YARLL</name>
<dbReference type="GeneID" id="94582583"/>
<feature type="compositionally biased region" description="Basic and acidic residues" evidence="1">
    <location>
        <begin position="19"/>
        <end position="31"/>
    </location>
</feature>
<organism evidence="2 3">
    <name type="scientific">Yarrowia lipolytica</name>
    <name type="common">Candida lipolytica</name>
    <dbReference type="NCBI Taxonomy" id="4952"/>
    <lineage>
        <taxon>Eukaryota</taxon>
        <taxon>Fungi</taxon>
        <taxon>Dikarya</taxon>
        <taxon>Ascomycota</taxon>
        <taxon>Saccharomycotina</taxon>
        <taxon>Dipodascomycetes</taxon>
        <taxon>Dipodascales</taxon>
        <taxon>Dipodascales incertae sedis</taxon>
        <taxon>Yarrowia</taxon>
    </lineage>
</organism>
<dbReference type="Proteomes" id="UP000182444">
    <property type="component" value="Chromosome 1B"/>
</dbReference>
<protein>
    <submittedName>
        <fullName evidence="2">Uncharacterized protein</fullName>
    </submittedName>
</protein>
<accession>A0A1D8N5W6</accession>
<gene>
    <name evidence="2" type="ORF">YALI1_B01281g</name>
</gene>
<dbReference type="EMBL" id="CP017554">
    <property type="protein sequence ID" value="AOW01025.1"/>
    <property type="molecule type" value="Genomic_DNA"/>
</dbReference>
<sequence>MCKSESAICGPPRGRQTSHSRDRRTEQEDGFHAGQINTESQEMFQSRIKDQIPTRNPQNIPPIYLELSRDVGKRRYFRKRNIGHGKLHHCNPLTSADILVQPTWPQVLLKQFFSPTSVSYSHDAPKTAQTRAKKHHSNLVGAMRAASLCSSIT</sequence>
<evidence type="ECO:0000313" key="2">
    <source>
        <dbReference type="EMBL" id="AOW01025.1"/>
    </source>
</evidence>
<reference evidence="2 3" key="1">
    <citation type="journal article" date="2016" name="PLoS ONE">
        <title>Sequence Assembly of Yarrowia lipolytica Strain W29/CLIB89 Shows Transposable Element Diversity.</title>
        <authorList>
            <person name="Magnan C."/>
            <person name="Yu J."/>
            <person name="Chang I."/>
            <person name="Jahn E."/>
            <person name="Kanomata Y."/>
            <person name="Wu J."/>
            <person name="Zeller M."/>
            <person name="Oakes M."/>
            <person name="Baldi P."/>
            <person name="Sandmeyer S."/>
        </authorList>
    </citation>
    <scope>NUCLEOTIDE SEQUENCE [LARGE SCALE GENOMIC DNA]</scope>
    <source>
        <strain evidence="3">CLIB89(W29)</strain>
    </source>
</reference>
<proteinExistence type="predicted"/>
<dbReference type="AlphaFoldDB" id="A0A1D8N5W6"/>
<dbReference type="RefSeq" id="XP_068138021.1">
    <property type="nucleotide sequence ID" value="XM_068281920.1"/>
</dbReference>
<evidence type="ECO:0000256" key="1">
    <source>
        <dbReference type="SAM" id="MobiDB-lite"/>
    </source>
</evidence>